<dbReference type="GO" id="GO:0071578">
    <property type="term" value="P:zinc ion import across plasma membrane"/>
    <property type="evidence" value="ECO:0007669"/>
    <property type="project" value="TreeGrafter"/>
</dbReference>
<dbReference type="PANTHER" id="PTHR12191:SF37">
    <property type="entry name" value="ZINC TRANSPORTER FOI"/>
    <property type="match status" value="1"/>
</dbReference>
<dbReference type="GO" id="GO:0140410">
    <property type="term" value="F:monoatomic cation:bicarbonate symporter activity"/>
    <property type="evidence" value="ECO:0007669"/>
    <property type="project" value="TreeGrafter"/>
</dbReference>
<dbReference type="AlphaFoldDB" id="A0A0R3S6X5"/>
<dbReference type="PANTHER" id="PTHR12191">
    <property type="entry name" value="SOLUTE CARRIER FAMILY 39"/>
    <property type="match status" value="1"/>
</dbReference>
<keyword evidence="7" id="KW-1185">Reference proteome</keyword>
<protein>
    <submittedName>
        <fullName evidence="8">Zinc transporter ZIP8</fullName>
    </submittedName>
</protein>
<proteinExistence type="inferred from homology"/>
<dbReference type="WBParaSite" id="EEL_0001054701-mRNA-1">
    <property type="protein sequence ID" value="EEL_0001054701-mRNA-1"/>
    <property type="gene ID" value="EEL_0001054701"/>
</dbReference>
<sequence>MNFCFQAHGICVHDHEITFNQTKDSAIKTVAWMIVFGDGLHNFIDGVSIGAAFSESVLSGLSVSVSVFAEEFPHELGDVAILLNAGMNQKQALFYNLLSTITCFVGFVIGVVLGSVESLLRYIFGFSGGMFLYIALSCMMPEMKSTMEEALENGYLDAFLVLSLQTTGLALGTFSMFFFARYGDLIKFA</sequence>
<dbReference type="GO" id="GO:0005385">
    <property type="term" value="F:zinc ion transmembrane transporter activity"/>
    <property type="evidence" value="ECO:0007669"/>
    <property type="project" value="TreeGrafter"/>
</dbReference>
<dbReference type="GO" id="GO:0005886">
    <property type="term" value="C:plasma membrane"/>
    <property type="evidence" value="ECO:0007669"/>
    <property type="project" value="TreeGrafter"/>
</dbReference>
<dbReference type="InterPro" id="IPR003689">
    <property type="entry name" value="ZIP"/>
</dbReference>
<dbReference type="STRING" id="1147741.A0A0R3S6X5"/>
<evidence type="ECO:0000256" key="3">
    <source>
        <dbReference type="ARBA" id="ARBA00022692"/>
    </source>
</evidence>
<organism evidence="7 8">
    <name type="scientific">Elaeophora elaphi</name>
    <dbReference type="NCBI Taxonomy" id="1147741"/>
    <lineage>
        <taxon>Eukaryota</taxon>
        <taxon>Metazoa</taxon>
        <taxon>Ecdysozoa</taxon>
        <taxon>Nematoda</taxon>
        <taxon>Chromadorea</taxon>
        <taxon>Rhabditida</taxon>
        <taxon>Spirurina</taxon>
        <taxon>Spiruromorpha</taxon>
        <taxon>Filarioidea</taxon>
        <taxon>Onchocercidae</taxon>
        <taxon>Elaeophora</taxon>
    </lineage>
</organism>
<dbReference type="InterPro" id="IPR050799">
    <property type="entry name" value="ZIP_Transporter"/>
</dbReference>
<feature type="transmembrane region" description="Helical" evidence="6">
    <location>
        <begin position="93"/>
        <end position="113"/>
    </location>
</feature>
<evidence type="ECO:0000256" key="6">
    <source>
        <dbReference type="SAM" id="Phobius"/>
    </source>
</evidence>
<dbReference type="Proteomes" id="UP000050640">
    <property type="component" value="Unplaced"/>
</dbReference>
<dbReference type="GO" id="GO:0030003">
    <property type="term" value="P:intracellular monoatomic cation homeostasis"/>
    <property type="evidence" value="ECO:0007669"/>
    <property type="project" value="TreeGrafter"/>
</dbReference>
<evidence type="ECO:0000256" key="2">
    <source>
        <dbReference type="ARBA" id="ARBA00006939"/>
    </source>
</evidence>
<keyword evidence="5 6" id="KW-0472">Membrane</keyword>
<keyword evidence="4 6" id="KW-1133">Transmembrane helix</keyword>
<evidence type="ECO:0000256" key="4">
    <source>
        <dbReference type="ARBA" id="ARBA00022989"/>
    </source>
</evidence>
<comment type="subcellular location">
    <subcellularLocation>
        <location evidence="1">Membrane</location>
        <topology evidence="1">Multi-pass membrane protein</topology>
    </subcellularLocation>
</comment>
<feature type="transmembrane region" description="Helical" evidence="6">
    <location>
        <begin position="159"/>
        <end position="180"/>
    </location>
</feature>
<keyword evidence="3 6" id="KW-0812">Transmembrane</keyword>
<evidence type="ECO:0000256" key="5">
    <source>
        <dbReference type="ARBA" id="ARBA00023136"/>
    </source>
</evidence>
<dbReference type="Pfam" id="PF02535">
    <property type="entry name" value="Zip"/>
    <property type="match status" value="1"/>
</dbReference>
<evidence type="ECO:0000256" key="1">
    <source>
        <dbReference type="ARBA" id="ARBA00004141"/>
    </source>
</evidence>
<accession>A0A0R3S6X5</accession>
<name>A0A0R3S6X5_9BILA</name>
<evidence type="ECO:0000313" key="8">
    <source>
        <dbReference type="WBParaSite" id="EEL_0001054701-mRNA-1"/>
    </source>
</evidence>
<reference evidence="8" key="1">
    <citation type="submission" date="2017-02" db="UniProtKB">
        <authorList>
            <consortium name="WormBaseParasite"/>
        </authorList>
    </citation>
    <scope>IDENTIFICATION</scope>
</reference>
<evidence type="ECO:0000313" key="7">
    <source>
        <dbReference type="Proteomes" id="UP000050640"/>
    </source>
</evidence>
<comment type="similarity">
    <text evidence="2">Belongs to the ZIP transporter (TC 2.A.5) family.</text>
</comment>
<feature type="transmembrane region" description="Helical" evidence="6">
    <location>
        <begin position="119"/>
        <end position="138"/>
    </location>
</feature>